<protein>
    <submittedName>
        <fullName evidence="7">Branched-chain amino acid ABC transporter, permease protein</fullName>
    </submittedName>
</protein>
<evidence type="ECO:0000313" key="8">
    <source>
        <dbReference type="Proteomes" id="UP000004923"/>
    </source>
</evidence>
<feature type="transmembrane region" description="Helical" evidence="6">
    <location>
        <begin position="74"/>
        <end position="102"/>
    </location>
</feature>
<evidence type="ECO:0000256" key="5">
    <source>
        <dbReference type="ARBA" id="ARBA00023136"/>
    </source>
</evidence>
<dbReference type="InterPro" id="IPR001851">
    <property type="entry name" value="ABC_transp_permease"/>
</dbReference>
<evidence type="ECO:0000256" key="3">
    <source>
        <dbReference type="ARBA" id="ARBA00022692"/>
    </source>
</evidence>
<dbReference type="EMBL" id="AEVN01000114">
    <property type="protein sequence ID" value="EFY03969.1"/>
    <property type="molecule type" value="Genomic_DNA"/>
</dbReference>
<dbReference type="GO" id="GO:0005886">
    <property type="term" value="C:plasma membrane"/>
    <property type="evidence" value="ECO:0007669"/>
    <property type="project" value="UniProtKB-SubCell"/>
</dbReference>
<feature type="transmembrane region" description="Helical" evidence="6">
    <location>
        <begin position="210"/>
        <end position="231"/>
    </location>
</feature>
<evidence type="ECO:0000256" key="2">
    <source>
        <dbReference type="ARBA" id="ARBA00022475"/>
    </source>
</evidence>
<dbReference type="GO" id="GO:0022857">
    <property type="term" value="F:transmembrane transporter activity"/>
    <property type="evidence" value="ECO:0007669"/>
    <property type="project" value="InterPro"/>
</dbReference>
<dbReference type="CDD" id="cd06574">
    <property type="entry name" value="TM_PBP1_branched-chain-AA_like"/>
    <property type="match status" value="1"/>
</dbReference>
<keyword evidence="4 6" id="KW-1133">Transmembrane helix</keyword>
<dbReference type="PANTHER" id="PTHR32196:SF69">
    <property type="entry name" value="BRANCHED-CHAIN AMINO ACID TRANSPORT SYSTEM, PERMEASE PROTEIN"/>
    <property type="match status" value="1"/>
</dbReference>
<evidence type="ECO:0000256" key="1">
    <source>
        <dbReference type="ARBA" id="ARBA00004651"/>
    </source>
</evidence>
<feature type="transmembrane region" description="Helical" evidence="6">
    <location>
        <begin position="294"/>
        <end position="311"/>
    </location>
</feature>
<dbReference type="HOGENOM" id="CLU_067296_0_0_9"/>
<dbReference type="Proteomes" id="UP000004923">
    <property type="component" value="Unassembled WGS sequence"/>
</dbReference>
<sequence>MLLNNYNLEPAVKKAGSFFAKKIGRNWEMISLLIPTVAQGLLWALMALGVYVTFRVLDIADLTVEGSFPLGAATAASMMVAGFGPLAALLGACVAGMLAGIITGILHTKMKIPALLAGILTMIALYSVNLRIMGKANLSLLGVDTTFKIAKSMMDLSMAQTTLVVGLAVTVLVGCFMYWFFGTQIGAAIRATGFNQQMIRAQGVDTDVTIILGLLISNALVAVSGALVAQSNGFSDVGMGTGTIVIGLASVIIGEVLFGTRSFKNCLISVVLGSIVYRIVIAVVLAMGMPPNDLKLFTSVLVAIALSMPLIKSKFGARKAVR</sequence>
<name>E8LGV8_9FIRM</name>
<keyword evidence="3 6" id="KW-0812">Transmembrane</keyword>
<evidence type="ECO:0000256" key="4">
    <source>
        <dbReference type="ARBA" id="ARBA00022989"/>
    </source>
</evidence>
<accession>E8LGV8</accession>
<keyword evidence="5 6" id="KW-0472">Membrane</keyword>
<keyword evidence="8" id="KW-1185">Reference proteome</keyword>
<comment type="caution">
    <text evidence="7">The sequence shown here is derived from an EMBL/GenBank/DDBJ whole genome shotgun (WGS) entry which is preliminary data.</text>
</comment>
<feature type="transmembrane region" description="Helical" evidence="6">
    <location>
        <begin position="30"/>
        <end position="54"/>
    </location>
</feature>
<feature type="transmembrane region" description="Helical" evidence="6">
    <location>
        <begin position="114"/>
        <end position="132"/>
    </location>
</feature>
<feature type="transmembrane region" description="Helical" evidence="6">
    <location>
        <begin position="237"/>
        <end position="259"/>
    </location>
</feature>
<gene>
    <name evidence="7" type="ORF">HMPREF9443_02114</name>
</gene>
<feature type="transmembrane region" description="Helical" evidence="6">
    <location>
        <begin position="163"/>
        <end position="189"/>
    </location>
</feature>
<evidence type="ECO:0000313" key="7">
    <source>
        <dbReference type="EMBL" id="EFY03969.1"/>
    </source>
</evidence>
<evidence type="ECO:0000256" key="6">
    <source>
        <dbReference type="SAM" id="Phobius"/>
    </source>
</evidence>
<dbReference type="AlphaFoldDB" id="E8LGV8"/>
<keyword evidence="2" id="KW-1003">Cell membrane</keyword>
<comment type="subcellular location">
    <subcellularLocation>
        <location evidence="1">Cell membrane</location>
        <topology evidence="1">Multi-pass membrane protein</topology>
    </subcellularLocation>
</comment>
<dbReference type="Pfam" id="PF02653">
    <property type="entry name" value="BPD_transp_2"/>
    <property type="match status" value="1"/>
</dbReference>
<feature type="transmembrane region" description="Helical" evidence="6">
    <location>
        <begin position="266"/>
        <end position="288"/>
    </location>
</feature>
<dbReference type="eggNOG" id="COG4120">
    <property type="taxonomic scope" value="Bacteria"/>
</dbReference>
<reference evidence="7 8" key="1">
    <citation type="submission" date="2011-01" db="EMBL/GenBank/DDBJ databases">
        <authorList>
            <person name="Weinstock G."/>
            <person name="Sodergren E."/>
            <person name="Clifton S."/>
            <person name="Fulton L."/>
            <person name="Fulton B."/>
            <person name="Courtney L."/>
            <person name="Fronick C."/>
            <person name="Harrison M."/>
            <person name="Strong C."/>
            <person name="Farmer C."/>
            <person name="Delahaunty K."/>
            <person name="Markovic C."/>
            <person name="Hall O."/>
            <person name="Minx P."/>
            <person name="Tomlinson C."/>
            <person name="Mitreva M."/>
            <person name="Hou S."/>
            <person name="Chen J."/>
            <person name="Wollam A."/>
            <person name="Pepin K.H."/>
            <person name="Johnson M."/>
            <person name="Bhonagiri V."/>
            <person name="Zhang X."/>
            <person name="Suruliraj S."/>
            <person name="Warren W."/>
            <person name="Chinwalla A."/>
            <person name="Mardis E.R."/>
            <person name="Wilson R.K."/>
        </authorList>
    </citation>
    <scope>NUCLEOTIDE SEQUENCE [LARGE SCALE GENOMIC DNA]</scope>
    <source>
        <strain evidence="7 8">YIT 12067</strain>
    </source>
</reference>
<dbReference type="PANTHER" id="PTHR32196">
    <property type="entry name" value="ABC TRANSPORTER PERMEASE PROTEIN YPHD-RELATED-RELATED"/>
    <property type="match status" value="1"/>
</dbReference>
<proteinExistence type="predicted"/>
<organism evidence="7 8">
    <name type="scientific">Phascolarctobacterium succinatutens YIT 12067</name>
    <dbReference type="NCBI Taxonomy" id="626939"/>
    <lineage>
        <taxon>Bacteria</taxon>
        <taxon>Bacillati</taxon>
        <taxon>Bacillota</taxon>
        <taxon>Negativicutes</taxon>
        <taxon>Acidaminococcales</taxon>
        <taxon>Acidaminococcaceae</taxon>
        <taxon>Phascolarctobacterium</taxon>
    </lineage>
</organism>